<comment type="caution">
    <text evidence="2">The sequence shown here is derived from an EMBL/GenBank/DDBJ whole genome shotgun (WGS) entry which is preliminary data.</text>
</comment>
<organism evidence="2 5">
    <name type="scientific">Paraburkholderia graminis</name>
    <dbReference type="NCBI Taxonomy" id="60548"/>
    <lineage>
        <taxon>Bacteria</taxon>
        <taxon>Pseudomonadati</taxon>
        <taxon>Pseudomonadota</taxon>
        <taxon>Betaproteobacteria</taxon>
        <taxon>Burkholderiales</taxon>
        <taxon>Burkholderiaceae</taxon>
        <taxon>Paraburkholderia</taxon>
    </lineage>
</organism>
<dbReference type="EMBL" id="JAVIZN010000002">
    <property type="protein sequence ID" value="MDR6203934.1"/>
    <property type="molecule type" value="Genomic_DNA"/>
</dbReference>
<evidence type="ECO:0000256" key="1">
    <source>
        <dbReference type="SAM" id="MobiDB-lite"/>
    </source>
</evidence>
<name>A0ABD5CFB5_9BURK</name>
<dbReference type="Proteomes" id="UP001245184">
    <property type="component" value="Unassembled WGS sequence"/>
</dbReference>
<sequence length="47" mass="4980">MRTRPEQMRRQKQQGVDPGAATVDVDAVAVVVEVSGSRALATGVGER</sequence>
<feature type="region of interest" description="Disordered" evidence="1">
    <location>
        <begin position="1"/>
        <end position="20"/>
    </location>
</feature>
<dbReference type="EMBL" id="JAVIZN010000002">
    <property type="protein sequence ID" value="MDR6207846.1"/>
    <property type="molecule type" value="Genomic_DNA"/>
</dbReference>
<gene>
    <name evidence="2" type="ORF">QF025_002654</name>
    <name evidence="3" type="ORF">QF025_002720</name>
    <name evidence="4" type="ORF">QF025_006566</name>
</gene>
<reference evidence="2 5" key="1">
    <citation type="submission" date="2023-08" db="EMBL/GenBank/DDBJ databases">
        <title>Genome sequencing of plant associated microbes to promote plant fitness in Sorghum bicolor and Oryza sativa.</title>
        <authorList>
            <person name="Coleman-Derr D."/>
        </authorList>
    </citation>
    <scope>NUCLEOTIDE SEQUENCE [LARGE SCALE GENOMIC DNA]</scope>
    <source>
        <strain evidence="2 5">SLBN-33</strain>
    </source>
</reference>
<protein>
    <submittedName>
        <fullName evidence="2">Uncharacterized protein</fullName>
    </submittedName>
</protein>
<proteinExistence type="predicted"/>
<evidence type="ECO:0000313" key="5">
    <source>
        <dbReference type="Proteomes" id="UP001245184"/>
    </source>
</evidence>
<evidence type="ECO:0000313" key="2">
    <source>
        <dbReference type="EMBL" id="MDR6203934.1"/>
    </source>
</evidence>
<dbReference type="EMBL" id="JAVIZN010000002">
    <property type="protein sequence ID" value="MDR6204000.1"/>
    <property type="molecule type" value="Genomic_DNA"/>
</dbReference>
<dbReference type="AlphaFoldDB" id="A0ABD5CFB5"/>
<evidence type="ECO:0000313" key="4">
    <source>
        <dbReference type="EMBL" id="MDR6207846.1"/>
    </source>
</evidence>
<accession>A0ABD5CFB5</accession>
<evidence type="ECO:0000313" key="3">
    <source>
        <dbReference type="EMBL" id="MDR6204000.1"/>
    </source>
</evidence>
<dbReference type="RefSeq" id="WP_176133875.1">
    <property type="nucleotide sequence ID" value="NZ_JAVIZN010000002.1"/>
</dbReference>